<evidence type="ECO:0000259" key="9">
    <source>
        <dbReference type="PROSITE" id="PS50865"/>
    </source>
</evidence>
<dbReference type="InterPro" id="IPR011990">
    <property type="entry name" value="TPR-like_helical_dom_sf"/>
</dbReference>
<dbReference type="PROSITE" id="PS50865">
    <property type="entry name" value="ZF_MYND_2"/>
    <property type="match status" value="1"/>
</dbReference>
<dbReference type="AlphaFoldDB" id="A0AAJ7E098"/>
<evidence type="ECO:0000256" key="2">
    <source>
        <dbReference type="ARBA" id="ARBA00022679"/>
    </source>
</evidence>
<dbReference type="SUPFAM" id="SSF82199">
    <property type="entry name" value="SET domain"/>
    <property type="match status" value="1"/>
</dbReference>
<keyword evidence="1" id="KW-0489">Methyltransferase</keyword>
<keyword evidence="10" id="KW-1185">Reference proteome</keyword>
<keyword evidence="2" id="KW-0808">Transferase</keyword>
<dbReference type="SUPFAM" id="SSF48452">
    <property type="entry name" value="TPR-like"/>
    <property type="match status" value="1"/>
</dbReference>
<evidence type="ECO:0000313" key="11">
    <source>
        <dbReference type="RefSeq" id="XP_011502952.1"/>
    </source>
</evidence>
<evidence type="ECO:0000313" key="10">
    <source>
        <dbReference type="Proteomes" id="UP000695007"/>
    </source>
</evidence>
<dbReference type="KEGG" id="csol:105366265"/>
<evidence type="ECO:0000256" key="3">
    <source>
        <dbReference type="ARBA" id="ARBA00022691"/>
    </source>
</evidence>
<dbReference type="GO" id="GO:0032259">
    <property type="term" value="P:methylation"/>
    <property type="evidence" value="ECO:0007669"/>
    <property type="project" value="UniProtKB-KW"/>
</dbReference>
<dbReference type="Gene3D" id="6.10.140.2220">
    <property type="match status" value="1"/>
</dbReference>
<accession>A0AAJ7E098</accession>
<keyword evidence="8" id="KW-0802">TPR repeat</keyword>
<dbReference type="SUPFAM" id="SSF144232">
    <property type="entry name" value="HIT/MYND zinc finger-like"/>
    <property type="match status" value="1"/>
</dbReference>
<dbReference type="GO" id="GO:0005634">
    <property type="term" value="C:nucleus"/>
    <property type="evidence" value="ECO:0007669"/>
    <property type="project" value="TreeGrafter"/>
</dbReference>
<feature type="repeat" description="TPR" evidence="8">
    <location>
        <begin position="79"/>
        <end position="112"/>
    </location>
</feature>
<keyword evidence="5 7" id="KW-0863">Zinc-finger</keyword>
<dbReference type="PANTHER" id="PTHR46165">
    <property type="entry name" value="SET AND MYND DOMAIN-CONTAINING PROTEIN 4"/>
    <property type="match status" value="1"/>
</dbReference>
<dbReference type="InterPro" id="IPR046341">
    <property type="entry name" value="SET_dom_sf"/>
</dbReference>
<dbReference type="PROSITE" id="PS01360">
    <property type="entry name" value="ZF_MYND_1"/>
    <property type="match status" value="1"/>
</dbReference>
<dbReference type="GO" id="GO:0005737">
    <property type="term" value="C:cytoplasm"/>
    <property type="evidence" value="ECO:0007669"/>
    <property type="project" value="TreeGrafter"/>
</dbReference>
<dbReference type="Gene3D" id="1.25.40.10">
    <property type="entry name" value="Tetratricopeptide repeat domain"/>
    <property type="match status" value="1"/>
</dbReference>
<dbReference type="InterPro" id="IPR002893">
    <property type="entry name" value="Znf_MYND"/>
</dbReference>
<dbReference type="GO" id="GO:0008170">
    <property type="term" value="F:N-methyltransferase activity"/>
    <property type="evidence" value="ECO:0007669"/>
    <property type="project" value="UniProtKB-ARBA"/>
</dbReference>
<evidence type="ECO:0000256" key="6">
    <source>
        <dbReference type="ARBA" id="ARBA00022833"/>
    </source>
</evidence>
<evidence type="ECO:0000256" key="5">
    <source>
        <dbReference type="ARBA" id="ARBA00022771"/>
    </source>
</evidence>
<evidence type="ECO:0000256" key="1">
    <source>
        <dbReference type="ARBA" id="ARBA00022603"/>
    </source>
</evidence>
<sequence>MYFEEDLMSEQLLNLDFNEFITKINTKYIGKNSKISTKVRQKGNQLYIRKSHNAEIHKEIFNLYSMSVTFAIDASEELALAYGNRSAFLLHLGKYKESLEDLDKALNITMSNILKVKLYCRRVECLILLGLSDILDCNKVNVVSKKEDKKNPLIEKLLEKEKDIFSNIDINYSEKYGRYLVTTKEYKPGQIIYVETPYVACSNNKNPYIYCCHCLAIAWAGIPCKYCNWCIFCSVKCRVEAWKTYHNIECSVFPYIKKFSKNFVQSFQLSVKVMLMGMKEFDTIDKFKSEIEYIDKYNDKRTKGFLNDEVFVNTKFRSIYSLSNNISKQQFKTNVQNTAIALACIIKYTSFFKFNFVTNQELKSLIKNSEVVFIGTLLLKLINITCNNRHIIFNSLQACNKNSQPLRCAIAQCCSKGICLAPVSSLINNSCIPNVKRCFTEDHKIIIYAVETIPQNSQVNIK</sequence>
<keyword evidence="3" id="KW-0949">S-adenosyl-L-methionine</keyword>
<dbReference type="InterPro" id="IPR001214">
    <property type="entry name" value="SET_dom"/>
</dbReference>
<proteinExistence type="predicted"/>
<keyword evidence="4" id="KW-0479">Metal-binding</keyword>
<feature type="domain" description="MYND-type" evidence="9">
    <location>
        <begin position="211"/>
        <end position="250"/>
    </location>
</feature>
<dbReference type="InterPro" id="IPR052097">
    <property type="entry name" value="SET-MYND_domain_protein"/>
</dbReference>
<organism evidence="10 11">
    <name type="scientific">Ceratosolen solmsi marchali</name>
    <dbReference type="NCBI Taxonomy" id="326594"/>
    <lineage>
        <taxon>Eukaryota</taxon>
        <taxon>Metazoa</taxon>
        <taxon>Ecdysozoa</taxon>
        <taxon>Arthropoda</taxon>
        <taxon>Hexapoda</taxon>
        <taxon>Insecta</taxon>
        <taxon>Pterygota</taxon>
        <taxon>Neoptera</taxon>
        <taxon>Endopterygota</taxon>
        <taxon>Hymenoptera</taxon>
        <taxon>Apocrita</taxon>
        <taxon>Proctotrupomorpha</taxon>
        <taxon>Chalcidoidea</taxon>
        <taxon>Agaonidae</taxon>
        <taxon>Agaoninae</taxon>
        <taxon>Ceratosolen</taxon>
    </lineage>
</organism>
<dbReference type="Gene3D" id="2.170.270.10">
    <property type="entry name" value="SET domain"/>
    <property type="match status" value="2"/>
</dbReference>
<dbReference type="PANTHER" id="PTHR46165:SF2">
    <property type="entry name" value="SET AND MYND DOMAIN-CONTAINING PROTEIN 4"/>
    <property type="match status" value="1"/>
</dbReference>
<dbReference type="GO" id="GO:0008757">
    <property type="term" value="F:S-adenosylmethionine-dependent methyltransferase activity"/>
    <property type="evidence" value="ECO:0007669"/>
    <property type="project" value="UniProtKB-ARBA"/>
</dbReference>
<dbReference type="Pfam" id="PF00856">
    <property type="entry name" value="SET"/>
    <property type="match status" value="1"/>
</dbReference>
<dbReference type="Proteomes" id="UP000695007">
    <property type="component" value="Unplaced"/>
</dbReference>
<name>A0AAJ7E098_9HYME</name>
<dbReference type="InterPro" id="IPR019734">
    <property type="entry name" value="TPR_rpt"/>
</dbReference>
<dbReference type="Gene3D" id="1.10.220.160">
    <property type="match status" value="1"/>
</dbReference>
<keyword evidence="6" id="KW-0862">Zinc</keyword>
<evidence type="ECO:0000256" key="8">
    <source>
        <dbReference type="PROSITE-ProRule" id="PRU00339"/>
    </source>
</evidence>
<dbReference type="PROSITE" id="PS50005">
    <property type="entry name" value="TPR"/>
    <property type="match status" value="1"/>
</dbReference>
<dbReference type="GO" id="GO:0008270">
    <property type="term" value="F:zinc ion binding"/>
    <property type="evidence" value="ECO:0007669"/>
    <property type="project" value="UniProtKB-KW"/>
</dbReference>
<evidence type="ECO:0000256" key="4">
    <source>
        <dbReference type="ARBA" id="ARBA00022723"/>
    </source>
</evidence>
<dbReference type="GeneID" id="105366265"/>
<reference evidence="11" key="1">
    <citation type="submission" date="2025-08" db="UniProtKB">
        <authorList>
            <consortium name="RefSeq"/>
        </authorList>
    </citation>
    <scope>IDENTIFICATION</scope>
</reference>
<protein>
    <submittedName>
        <fullName evidence="11">SET and MYND domain-containing protein 4-like</fullName>
    </submittedName>
</protein>
<dbReference type="GO" id="GO:0008276">
    <property type="term" value="F:protein methyltransferase activity"/>
    <property type="evidence" value="ECO:0007669"/>
    <property type="project" value="UniProtKB-ARBA"/>
</dbReference>
<dbReference type="RefSeq" id="XP_011502952.1">
    <property type="nucleotide sequence ID" value="XM_011504650.1"/>
</dbReference>
<dbReference type="GO" id="GO:0042826">
    <property type="term" value="F:histone deacetylase binding"/>
    <property type="evidence" value="ECO:0007669"/>
    <property type="project" value="TreeGrafter"/>
</dbReference>
<gene>
    <name evidence="11" type="primary">LOC105366265</name>
</gene>
<evidence type="ECO:0000256" key="7">
    <source>
        <dbReference type="PROSITE-ProRule" id="PRU00134"/>
    </source>
</evidence>